<protein>
    <recommendedName>
        <fullName evidence="3">KRAB domain-containing protein</fullName>
    </recommendedName>
</protein>
<name>A0A6B0S8Z8_9CETA</name>
<evidence type="ECO:0000313" key="1">
    <source>
        <dbReference type="EMBL" id="MXQ98782.1"/>
    </source>
</evidence>
<gene>
    <name evidence="1" type="ORF">E5288_WYG021835</name>
</gene>
<evidence type="ECO:0008006" key="3">
    <source>
        <dbReference type="Google" id="ProtNLM"/>
    </source>
</evidence>
<dbReference type="Proteomes" id="UP000322234">
    <property type="component" value="Unassembled WGS sequence"/>
</dbReference>
<organism evidence="1 2">
    <name type="scientific">Bos mutus</name>
    <name type="common">wild yak</name>
    <dbReference type="NCBI Taxonomy" id="72004"/>
    <lineage>
        <taxon>Eukaryota</taxon>
        <taxon>Metazoa</taxon>
        <taxon>Chordata</taxon>
        <taxon>Craniata</taxon>
        <taxon>Vertebrata</taxon>
        <taxon>Euteleostomi</taxon>
        <taxon>Mammalia</taxon>
        <taxon>Eutheria</taxon>
        <taxon>Laurasiatheria</taxon>
        <taxon>Artiodactyla</taxon>
        <taxon>Ruminantia</taxon>
        <taxon>Pecora</taxon>
        <taxon>Bovidae</taxon>
        <taxon>Bovinae</taxon>
        <taxon>Bos</taxon>
    </lineage>
</organism>
<sequence length="306" mass="35132">MPTQLQAPGKSRVVSKRDQELKLRRDMLADMNLPQRPQVLGLEEQDVSCEALCLIEETELTDAGGCVEEGYHIPNPEIIFRIEEGKEPWVRKTELPCQRYHEGEFGLETPQREISEEASFHNEMMGGVTRDGSWCSILEELWKQADQTERDPKNQNKPSHQGAFFNKKTLNTERDCDYKYPGTVIQAKPHLVSSQKGPHKHFSVAKRLKPNLEATHQNQSSITKHLDDMVGSEFSRIITFKGSSEGGRGRESVSLEEWSLRPSLNFLTSKELRNVFQDTEAVLTRQKSSKWDMYTKLPVRNKVNEY</sequence>
<keyword evidence="2" id="KW-1185">Reference proteome</keyword>
<evidence type="ECO:0000313" key="2">
    <source>
        <dbReference type="Proteomes" id="UP000322234"/>
    </source>
</evidence>
<comment type="caution">
    <text evidence="1">The sequence shown here is derived from an EMBL/GenBank/DDBJ whole genome shotgun (WGS) entry which is preliminary data.</text>
</comment>
<reference evidence="1" key="1">
    <citation type="submission" date="2019-10" db="EMBL/GenBank/DDBJ databases">
        <title>The sequence and de novo assembly of the wild yak genome.</title>
        <authorList>
            <person name="Liu Y."/>
        </authorList>
    </citation>
    <scope>NUCLEOTIDE SEQUENCE [LARGE SCALE GENOMIC DNA]</scope>
    <source>
        <strain evidence="1">WY2019</strain>
    </source>
</reference>
<proteinExistence type="predicted"/>
<dbReference type="EMBL" id="VBQZ03000282">
    <property type="protein sequence ID" value="MXQ98782.1"/>
    <property type="molecule type" value="Genomic_DNA"/>
</dbReference>
<dbReference type="AlphaFoldDB" id="A0A6B0S8Z8"/>
<accession>A0A6B0S8Z8</accession>